<name>A0AAD9LGT2_BABDI</name>
<comment type="caution">
    <text evidence="3">The sequence shown here is derived from an EMBL/GenBank/DDBJ whole genome shotgun (WGS) entry which is preliminary data.</text>
</comment>
<feature type="domain" description="Rubredoxin-like" evidence="2">
    <location>
        <begin position="107"/>
        <end position="149"/>
    </location>
</feature>
<gene>
    <name evidence="3" type="ORF">X943_000102</name>
</gene>
<dbReference type="Gene3D" id="2.20.28.10">
    <property type="match status" value="1"/>
</dbReference>
<keyword evidence="4" id="KW-1185">Reference proteome</keyword>
<dbReference type="GO" id="GO:0005506">
    <property type="term" value="F:iron ion binding"/>
    <property type="evidence" value="ECO:0007669"/>
    <property type="project" value="InterPro"/>
</dbReference>
<dbReference type="SUPFAM" id="SSF57802">
    <property type="entry name" value="Rubredoxin-like"/>
    <property type="match status" value="1"/>
</dbReference>
<evidence type="ECO:0000313" key="4">
    <source>
        <dbReference type="Proteomes" id="UP001195914"/>
    </source>
</evidence>
<protein>
    <recommendedName>
        <fullName evidence="2">Rubredoxin-like domain-containing protein</fullName>
    </recommendedName>
</protein>
<feature type="signal peptide" evidence="1">
    <location>
        <begin position="1"/>
        <end position="18"/>
    </location>
</feature>
<evidence type="ECO:0000313" key="3">
    <source>
        <dbReference type="EMBL" id="KAK1935871.1"/>
    </source>
</evidence>
<accession>A0AAD9LGT2</accession>
<dbReference type="AlphaFoldDB" id="A0AAD9LGT2"/>
<evidence type="ECO:0000259" key="2">
    <source>
        <dbReference type="PROSITE" id="PS50903"/>
    </source>
</evidence>
<dbReference type="Proteomes" id="UP001195914">
    <property type="component" value="Unassembled WGS sequence"/>
</dbReference>
<dbReference type="PROSITE" id="PS50903">
    <property type="entry name" value="RUBREDOXIN_LIKE"/>
    <property type="match status" value="1"/>
</dbReference>
<reference evidence="3" key="1">
    <citation type="journal article" date="2014" name="Nucleic Acids Res.">
        <title>The evolutionary dynamics of variant antigen genes in Babesia reveal a history of genomic innovation underlying host-parasite interaction.</title>
        <authorList>
            <person name="Jackson A.P."/>
            <person name="Otto T.D."/>
            <person name="Darby A."/>
            <person name="Ramaprasad A."/>
            <person name="Xia D."/>
            <person name="Echaide I.E."/>
            <person name="Farber M."/>
            <person name="Gahlot S."/>
            <person name="Gamble J."/>
            <person name="Gupta D."/>
            <person name="Gupta Y."/>
            <person name="Jackson L."/>
            <person name="Malandrin L."/>
            <person name="Malas T.B."/>
            <person name="Moussa E."/>
            <person name="Nair M."/>
            <person name="Reid A.J."/>
            <person name="Sanders M."/>
            <person name="Sharma J."/>
            <person name="Tracey A."/>
            <person name="Quail M.A."/>
            <person name="Weir W."/>
            <person name="Wastling J.M."/>
            <person name="Hall N."/>
            <person name="Willadsen P."/>
            <person name="Lingelbach K."/>
            <person name="Shiels B."/>
            <person name="Tait A."/>
            <person name="Berriman M."/>
            <person name="Allred D.R."/>
            <person name="Pain A."/>
        </authorList>
    </citation>
    <scope>NUCLEOTIDE SEQUENCE</scope>
    <source>
        <strain evidence="3">1802A</strain>
    </source>
</reference>
<dbReference type="InterPro" id="IPR024934">
    <property type="entry name" value="Rubredoxin-like_dom"/>
</dbReference>
<sequence>MRNFCWILFICAVATVSSFRPGHNRAQGGNAPVTSRRDQSVSLFKSSKDSILGRISKSLSTLVDSINTKVPGGLATVVTVPIATAATAVAIQNYLELGKTKVKKPVLNRYQCSGCGFTIFPAKNREEKFFSSSFTCPNCGAPKNKFVERH</sequence>
<dbReference type="EMBL" id="JAHBMH010000044">
    <property type="protein sequence ID" value="KAK1935871.1"/>
    <property type="molecule type" value="Genomic_DNA"/>
</dbReference>
<proteinExistence type="predicted"/>
<feature type="chain" id="PRO_5041913746" description="Rubredoxin-like domain-containing protein" evidence="1">
    <location>
        <begin position="19"/>
        <end position="150"/>
    </location>
</feature>
<organism evidence="3 4">
    <name type="scientific">Babesia divergens</name>
    <dbReference type="NCBI Taxonomy" id="32595"/>
    <lineage>
        <taxon>Eukaryota</taxon>
        <taxon>Sar</taxon>
        <taxon>Alveolata</taxon>
        <taxon>Apicomplexa</taxon>
        <taxon>Aconoidasida</taxon>
        <taxon>Piroplasmida</taxon>
        <taxon>Babesiidae</taxon>
        <taxon>Babesia</taxon>
    </lineage>
</organism>
<evidence type="ECO:0000256" key="1">
    <source>
        <dbReference type="SAM" id="SignalP"/>
    </source>
</evidence>
<reference evidence="3" key="2">
    <citation type="submission" date="2021-05" db="EMBL/GenBank/DDBJ databases">
        <authorList>
            <person name="Pain A."/>
        </authorList>
    </citation>
    <scope>NUCLEOTIDE SEQUENCE</scope>
    <source>
        <strain evidence="3">1802A</strain>
    </source>
</reference>
<keyword evidence="1" id="KW-0732">Signal</keyword>
<dbReference type="CDD" id="cd00350">
    <property type="entry name" value="rubredoxin_like"/>
    <property type="match status" value="1"/>
</dbReference>